<dbReference type="SUPFAM" id="SSF51905">
    <property type="entry name" value="FAD/NAD(P)-binding domain"/>
    <property type="match status" value="1"/>
</dbReference>
<evidence type="ECO:0000256" key="3">
    <source>
        <dbReference type="ARBA" id="ARBA00023002"/>
    </source>
</evidence>
<comment type="cofactor">
    <cofactor evidence="4">
        <name>FAD</name>
        <dbReference type="ChEBI" id="CHEBI:57692"/>
    </cofactor>
    <text evidence="4">Binds 1 FAD per monomer.</text>
</comment>
<dbReference type="PANTHER" id="PTHR43400:SF7">
    <property type="entry name" value="FAD-DEPENDENT OXIDOREDUCTASE 2 FAD BINDING DOMAIN-CONTAINING PROTEIN"/>
    <property type="match status" value="1"/>
</dbReference>
<comment type="caution">
    <text evidence="6">The sequence shown here is derived from an EMBL/GenBank/DDBJ whole genome shotgun (WGS) entry which is preliminary data.</text>
</comment>
<dbReference type="EC" id="1.3.1.6" evidence="4"/>
<dbReference type="SUPFAM" id="SSF56425">
    <property type="entry name" value="Succinate dehydrogenase/fumarate reductase flavoprotein, catalytic domain"/>
    <property type="match status" value="1"/>
</dbReference>
<dbReference type="InterPro" id="IPR003953">
    <property type="entry name" value="FAD-dep_OxRdtase_2_FAD-bd"/>
</dbReference>
<evidence type="ECO:0000259" key="5">
    <source>
        <dbReference type="Pfam" id="PF00890"/>
    </source>
</evidence>
<evidence type="ECO:0000313" key="6">
    <source>
        <dbReference type="EMBL" id="KAK9761134.1"/>
    </source>
</evidence>
<dbReference type="Gene3D" id="3.50.50.60">
    <property type="entry name" value="FAD/NAD(P)-binding domain"/>
    <property type="match status" value="1"/>
</dbReference>
<sequence>MVNTTFESASATMPNLFGKLPTPSVVIVGGGLAGLSATIEAYRKGVNVCLLEKEARLGGNSAKASSGINGVPTEAQRIIGVEDSVKDFYKDIDVSGGQLATPELIKVLAENSKEAVEWLGTFDPSIKLTILSQCGGHSKPRTHRIAPKAPGSPAMPIGFGLIQTLSNYLLGEKPSSDGRIMIQTSCTVTKLLTDANGKVTGVKIIKKYEDGREDIGEILSDAVVLCSGGYGASAVIQDKTDSLVREFAPNVLGLPTTNGPWAQGDGVKLARDPSIGAALIHMEQIQVHPTGYVHLQDPGNATKFLAPEALRGHGAVLLNGEGKRFVNELGPRDYITEMMFEHVGNQHMAQPKGFDSLPLKAAAFLVLSERVVQEYDPASIGFYVKRGLIHQAGNFDELAEQLSVDRSTLHETFQEYDESVSGQREDIFGKKVFPGKLLTQPNEAYYWAVVTPCIHYTMGGVKINPNAQVLNSEDSVIPNLFGAGEVTGGVHGKNRLAGNSLLECVVYGRISGQQAANSVLIGK</sequence>
<organism evidence="6 7">
    <name type="scientific">Basidiobolus ranarum</name>
    <dbReference type="NCBI Taxonomy" id="34480"/>
    <lineage>
        <taxon>Eukaryota</taxon>
        <taxon>Fungi</taxon>
        <taxon>Fungi incertae sedis</taxon>
        <taxon>Zoopagomycota</taxon>
        <taxon>Entomophthoromycotina</taxon>
        <taxon>Basidiobolomycetes</taxon>
        <taxon>Basidiobolales</taxon>
        <taxon>Basidiobolaceae</taxon>
        <taxon>Basidiobolus</taxon>
    </lineage>
</organism>
<dbReference type="InterPro" id="IPR010960">
    <property type="entry name" value="Flavocytochrome_c"/>
</dbReference>
<dbReference type="NCBIfam" id="TIGR01813">
    <property type="entry name" value="flavo_cyto_c"/>
    <property type="match status" value="1"/>
</dbReference>
<dbReference type="InterPro" id="IPR050315">
    <property type="entry name" value="FAD-oxidoreductase_2"/>
</dbReference>
<keyword evidence="2 4" id="KW-0274">FAD</keyword>
<evidence type="ECO:0000256" key="1">
    <source>
        <dbReference type="ARBA" id="ARBA00022630"/>
    </source>
</evidence>
<gene>
    <name evidence="6" type="ORF">K7432_014179</name>
</gene>
<reference evidence="6 7" key="1">
    <citation type="submission" date="2023-04" db="EMBL/GenBank/DDBJ databases">
        <title>Genome of Basidiobolus ranarum AG-B5.</title>
        <authorList>
            <person name="Stajich J.E."/>
            <person name="Carter-House D."/>
            <person name="Gryganskyi A."/>
        </authorList>
    </citation>
    <scope>NUCLEOTIDE SEQUENCE [LARGE SCALE GENOMIC DNA]</scope>
    <source>
        <strain evidence="6 7">AG-B5</strain>
    </source>
</reference>
<dbReference type="Proteomes" id="UP001479436">
    <property type="component" value="Unassembled WGS sequence"/>
</dbReference>
<comment type="catalytic activity">
    <reaction evidence="4">
        <text>succinate + NAD(+) = fumarate + NADH + H(+)</text>
        <dbReference type="Rhea" id="RHEA:18281"/>
        <dbReference type="ChEBI" id="CHEBI:15378"/>
        <dbReference type="ChEBI" id="CHEBI:29806"/>
        <dbReference type="ChEBI" id="CHEBI:30031"/>
        <dbReference type="ChEBI" id="CHEBI:57540"/>
        <dbReference type="ChEBI" id="CHEBI:57945"/>
        <dbReference type="EC" id="1.3.1.6"/>
    </reaction>
</comment>
<dbReference type="Gene3D" id="3.90.700.10">
    <property type="entry name" value="Succinate dehydrogenase/fumarate reductase flavoprotein, catalytic domain"/>
    <property type="match status" value="1"/>
</dbReference>
<comment type="function">
    <text evidence="4">Irreversibly catalyzes the reduction of fumarate to succinate.</text>
</comment>
<dbReference type="PANTHER" id="PTHR43400">
    <property type="entry name" value="FUMARATE REDUCTASE"/>
    <property type="match status" value="1"/>
</dbReference>
<comment type="similarity">
    <text evidence="4">Belongs to the FAD-dependent oxidoreductase 2 family. FRD/SDH subfamily.</text>
</comment>
<evidence type="ECO:0000256" key="2">
    <source>
        <dbReference type="ARBA" id="ARBA00022827"/>
    </source>
</evidence>
<dbReference type="InterPro" id="IPR036188">
    <property type="entry name" value="FAD/NAD-bd_sf"/>
</dbReference>
<proteinExistence type="inferred from homology"/>
<keyword evidence="7" id="KW-1185">Reference proteome</keyword>
<dbReference type="InterPro" id="IPR027477">
    <property type="entry name" value="Succ_DH/fumarate_Rdtase_cat_sf"/>
</dbReference>
<accession>A0ABR2WHZ8</accession>
<protein>
    <recommendedName>
        <fullName evidence="4">Fumarate reductase</fullName>
        <ecNumber evidence="4">1.3.1.6</ecNumber>
    </recommendedName>
</protein>
<dbReference type="Pfam" id="PF00890">
    <property type="entry name" value="FAD_binding_2"/>
    <property type="match status" value="1"/>
</dbReference>
<evidence type="ECO:0000256" key="4">
    <source>
        <dbReference type="RuleBase" id="RU366062"/>
    </source>
</evidence>
<name>A0ABR2WHZ8_9FUNG</name>
<feature type="domain" description="FAD-dependent oxidoreductase 2 FAD-binding" evidence="5">
    <location>
        <begin position="25"/>
        <end position="501"/>
    </location>
</feature>
<keyword evidence="3 4" id="KW-0560">Oxidoreductase</keyword>
<evidence type="ECO:0000313" key="7">
    <source>
        <dbReference type="Proteomes" id="UP001479436"/>
    </source>
</evidence>
<keyword evidence="1 4" id="KW-0285">Flavoprotein</keyword>
<dbReference type="EMBL" id="JASJQH010001545">
    <property type="protein sequence ID" value="KAK9761134.1"/>
    <property type="molecule type" value="Genomic_DNA"/>
</dbReference>